<reference evidence="2 3" key="1">
    <citation type="submission" date="2018-10" db="EMBL/GenBank/DDBJ databases">
        <title>Isolation of pseudouridimycin from Streptomyces albus DSM 40763.</title>
        <authorList>
            <person name="Rosenqvist P."/>
            <person name="Metsae-Ketelae M."/>
            <person name="Virta P."/>
        </authorList>
    </citation>
    <scope>NUCLEOTIDE SEQUENCE [LARGE SCALE GENOMIC DNA]</scope>
    <source>
        <strain evidence="2 3">DSM 40763</strain>
    </source>
</reference>
<dbReference type="Proteomes" id="UP000298111">
    <property type="component" value="Unassembled WGS sequence"/>
</dbReference>
<accession>A0A6C1CB14</accession>
<dbReference type="AlphaFoldDB" id="A0A6C1CB14"/>
<dbReference type="RefSeq" id="WP_016470466.1">
    <property type="nucleotide sequence ID" value="NZ_BBQG01000008.1"/>
</dbReference>
<feature type="compositionally biased region" description="Basic and acidic residues" evidence="1">
    <location>
        <begin position="1"/>
        <end position="14"/>
    </location>
</feature>
<protein>
    <submittedName>
        <fullName evidence="2">Uncharacterized protein</fullName>
    </submittedName>
</protein>
<sequence length="162" mass="17769">MTFDEEWARLKSDAQHNAPPGMQLAGYNTENRQSPDGAYAPDLTVHQDDLGAVGHDAFVLHRKLQKSADIDGAGLDGSGRSTTDRAARELDEHNFATGKALSTALKTWDSQRKTLQQGCARISNHLDYTKTTHTKEDEDIAATLKGRDGKPVSTSAIHKWIK</sequence>
<dbReference type="GeneID" id="75180711"/>
<organism evidence="2 3">
    <name type="scientific">Streptomyces albus</name>
    <dbReference type="NCBI Taxonomy" id="1888"/>
    <lineage>
        <taxon>Bacteria</taxon>
        <taxon>Bacillati</taxon>
        <taxon>Actinomycetota</taxon>
        <taxon>Actinomycetes</taxon>
        <taxon>Kitasatosporales</taxon>
        <taxon>Streptomycetaceae</taxon>
        <taxon>Streptomyces</taxon>
    </lineage>
</organism>
<name>A0A6C1CB14_9ACTN</name>
<evidence type="ECO:0000256" key="1">
    <source>
        <dbReference type="SAM" id="MobiDB-lite"/>
    </source>
</evidence>
<dbReference type="EMBL" id="RCIY01000069">
    <property type="protein sequence ID" value="TGG80494.1"/>
    <property type="molecule type" value="Genomic_DNA"/>
</dbReference>
<evidence type="ECO:0000313" key="2">
    <source>
        <dbReference type="EMBL" id="TGG80494.1"/>
    </source>
</evidence>
<proteinExistence type="predicted"/>
<comment type="caution">
    <text evidence="2">The sequence shown here is derived from an EMBL/GenBank/DDBJ whole genome shotgun (WGS) entry which is preliminary data.</text>
</comment>
<gene>
    <name evidence="2" type="ORF">D8771_22150</name>
</gene>
<evidence type="ECO:0000313" key="3">
    <source>
        <dbReference type="Proteomes" id="UP000298111"/>
    </source>
</evidence>
<feature type="region of interest" description="Disordered" evidence="1">
    <location>
        <begin position="1"/>
        <end position="39"/>
    </location>
</feature>